<sequence length="124" mass="13139">MRKAIKSKIAQGMLALGCASGLVLAAGAPAMAIPGPPWHAYEGSDYAVVLAGKRYVGVCDMERDGNGVYGQFWLHGGTDWSPRISDPNGSAGGCGNHTFPADVRYFKICEKDAGEPTCRTEFVD</sequence>
<evidence type="ECO:0000256" key="1">
    <source>
        <dbReference type="SAM" id="SignalP"/>
    </source>
</evidence>
<evidence type="ECO:0000313" key="2">
    <source>
        <dbReference type="EMBL" id="GIJ05132.1"/>
    </source>
</evidence>
<evidence type="ECO:0000313" key="3">
    <source>
        <dbReference type="Proteomes" id="UP000652013"/>
    </source>
</evidence>
<accession>A0A8J3YCA0</accession>
<dbReference type="RefSeq" id="WP_203940339.1">
    <property type="nucleotide sequence ID" value="NZ_BAAAGJ010000011.1"/>
</dbReference>
<dbReference type="AlphaFoldDB" id="A0A8J3YCA0"/>
<protein>
    <recommendedName>
        <fullName evidence="4">Secreted protein</fullName>
    </recommendedName>
</protein>
<keyword evidence="3" id="KW-1185">Reference proteome</keyword>
<dbReference type="Proteomes" id="UP000652013">
    <property type="component" value="Unassembled WGS sequence"/>
</dbReference>
<name>A0A8J3YCA0_9ACTN</name>
<keyword evidence="1" id="KW-0732">Signal</keyword>
<evidence type="ECO:0008006" key="4">
    <source>
        <dbReference type="Google" id="ProtNLM"/>
    </source>
</evidence>
<organism evidence="2 3">
    <name type="scientific">Spirilliplanes yamanashiensis</name>
    <dbReference type="NCBI Taxonomy" id="42233"/>
    <lineage>
        <taxon>Bacteria</taxon>
        <taxon>Bacillati</taxon>
        <taxon>Actinomycetota</taxon>
        <taxon>Actinomycetes</taxon>
        <taxon>Micromonosporales</taxon>
        <taxon>Micromonosporaceae</taxon>
        <taxon>Spirilliplanes</taxon>
    </lineage>
</organism>
<feature type="signal peptide" evidence="1">
    <location>
        <begin position="1"/>
        <end position="25"/>
    </location>
</feature>
<dbReference type="EMBL" id="BOOY01000031">
    <property type="protein sequence ID" value="GIJ05132.1"/>
    <property type="molecule type" value="Genomic_DNA"/>
</dbReference>
<reference evidence="2" key="1">
    <citation type="submission" date="2021-01" db="EMBL/GenBank/DDBJ databases">
        <title>Whole genome shotgun sequence of Spirilliplanes yamanashiensis NBRC 15828.</title>
        <authorList>
            <person name="Komaki H."/>
            <person name="Tamura T."/>
        </authorList>
    </citation>
    <scope>NUCLEOTIDE SEQUENCE</scope>
    <source>
        <strain evidence="2">NBRC 15828</strain>
    </source>
</reference>
<feature type="chain" id="PRO_5038504910" description="Secreted protein" evidence="1">
    <location>
        <begin position="26"/>
        <end position="124"/>
    </location>
</feature>
<proteinExistence type="predicted"/>
<gene>
    <name evidence="2" type="ORF">Sya03_44840</name>
</gene>
<comment type="caution">
    <text evidence="2">The sequence shown here is derived from an EMBL/GenBank/DDBJ whole genome shotgun (WGS) entry which is preliminary data.</text>
</comment>